<dbReference type="EMBL" id="JNBR01000034">
    <property type="protein sequence ID" value="OQR99943.1"/>
    <property type="molecule type" value="Genomic_DNA"/>
</dbReference>
<feature type="transmembrane region" description="Helical" evidence="10">
    <location>
        <begin position="246"/>
        <end position="275"/>
    </location>
</feature>
<dbReference type="PANTHER" id="PTHR10464:SF4">
    <property type="entry name" value="UREA TRANSPORTER"/>
    <property type="match status" value="1"/>
</dbReference>
<evidence type="ECO:0000256" key="8">
    <source>
        <dbReference type="PIRSR" id="PIRSR016502-1"/>
    </source>
</evidence>
<evidence type="ECO:0000256" key="4">
    <source>
        <dbReference type="ARBA" id="ARBA00022692"/>
    </source>
</evidence>
<comment type="subcellular location">
    <subcellularLocation>
        <location evidence="1">Cell membrane</location>
        <topology evidence="1">Multi-pass membrane protein</topology>
    </subcellularLocation>
</comment>
<protein>
    <submittedName>
        <fullName evidence="11">Urea transporter</fullName>
    </submittedName>
</protein>
<feature type="transmembrane region" description="Helical" evidence="10">
    <location>
        <begin position="282"/>
        <end position="304"/>
    </location>
</feature>
<dbReference type="Gene3D" id="1.10.3430.10">
    <property type="entry name" value="Ammonium transporter AmtB like domains"/>
    <property type="match status" value="1"/>
</dbReference>
<evidence type="ECO:0000256" key="2">
    <source>
        <dbReference type="ARBA" id="ARBA00005914"/>
    </source>
</evidence>
<dbReference type="GO" id="GO:0015204">
    <property type="term" value="F:urea transmembrane transporter activity"/>
    <property type="evidence" value="ECO:0007669"/>
    <property type="project" value="InterPro"/>
</dbReference>
<gene>
    <name evidence="11" type="ORF">ACHHYP_03885</name>
</gene>
<dbReference type="AlphaFoldDB" id="A0A1V9ZPQ0"/>
<comment type="caution">
    <text evidence="11">The sequence shown here is derived from an EMBL/GenBank/DDBJ whole genome shotgun (WGS) entry which is preliminary data.</text>
</comment>
<evidence type="ECO:0000256" key="6">
    <source>
        <dbReference type="ARBA" id="ARBA00023136"/>
    </source>
</evidence>
<sequence length="385" mass="40573">MDCWSHLESPEASPAAKRRPPPAARPTSTPSLLGRAACLRTLPRLQSYTHAHPVLEFVDACLRGIGQTTFQNSPLTGLLFLVAFSLSTRGHRLVLFALIGVASGTSFSKLMGLDRSLRSAGLHGYNAALVGCAVHTFFHSDVFVGTAVVVIVGLSVVTVLLAAATAAALPPGLPTLTFPFQAAMWLYALGSQLYPRLQVMDLAPQRFVINTTISAAPYDTTSVVHAIFAGIAETCLVSDWVSGVVMLLGIALCSPIGSIAALLASAAATLLAVAIDAPPAGVYLGLHGYNPVLIAMALSGFFLAPQHWRTAVVVVLGVGATFLADCATGSLFTLLGLPVLTWPFTVMTWACLLATEAMPDVTRVPLGDLTTPEEHYERQRCIDVV</sequence>
<comment type="catalytic activity">
    <reaction evidence="7">
        <text>urea(in) = urea(out)</text>
        <dbReference type="Rhea" id="RHEA:32799"/>
        <dbReference type="ChEBI" id="CHEBI:16199"/>
    </reaction>
</comment>
<keyword evidence="6 10" id="KW-0472">Membrane</keyword>
<keyword evidence="3" id="KW-1003">Cell membrane</keyword>
<dbReference type="InterPro" id="IPR029020">
    <property type="entry name" value="Ammonium/urea_transptr"/>
</dbReference>
<feature type="transmembrane region" description="Helical" evidence="10">
    <location>
        <begin position="144"/>
        <end position="169"/>
    </location>
</feature>
<proteinExistence type="inferred from homology"/>
<accession>A0A1V9ZPQ0</accession>
<feature type="transmembrane region" description="Helical" evidence="10">
    <location>
        <begin position="310"/>
        <end position="337"/>
    </location>
</feature>
<keyword evidence="12" id="KW-1185">Reference proteome</keyword>
<feature type="transmembrane region" description="Helical" evidence="10">
    <location>
        <begin position="176"/>
        <end position="194"/>
    </location>
</feature>
<dbReference type="PIRSF" id="PIRSF016502">
    <property type="entry name" value="Urea_transporter"/>
    <property type="match status" value="1"/>
</dbReference>
<keyword evidence="4 10" id="KW-0812">Transmembrane</keyword>
<keyword evidence="5 10" id="KW-1133">Transmembrane helix</keyword>
<feature type="region of interest" description="Disordered" evidence="9">
    <location>
        <begin position="1"/>
        <end position="30"/>
    </location>
</feature>
<organism evidence="11 12">
    <name type="scientific">Achlya hypogyna</name>
    <name type="common">Oomycete</name>
    <name type="synonym">Protoachlya hypogyna</name>
    <dbReference type="NCBI Taxonomy" id="1202772"/>
    <lineage>
        <taxon>Eukaryota</taxon>
        <taxon>Sar</taxon>
        <taxon>Stramenopiles</taxon>
        <taxon>Oomycota</taxon>
        <taxon>Saprolegniomycetes</taxon>
        <taxon>Saprolegniales</taxon>
        <taxon>Achlyaceae</taxon>
        <taxon>Achlya</taxon>
    </lineage>
</organism>
<evidence type="ECO:0000313" key="12">
    <source>
        <dbReference type="Proteomes" id="UP000243579"/>
    </source>
</evidence>
<dbReference type="Proteomes" id="UP000243579">
    <property type="component" value="Unassembled WGS sequence"/>
</dbReference>
<evidence type="ECO:0000313" key="11">
    <source>
        <dbReference type="EMBL" id="OQR99943.1"/>
    </source>
</evidence>
<feature type="site" description="Important for channel permeability" evidence="8">
    <location>
        <position position="341"/>
    </location>
</feature>
<comment type="similarity">
    <text evidence="2">Belongs to the urea transporter family.</text>
</comment>
<evidence type="ECO:0000256" key="3">
    <source>
        <dbReference type="ARBA" id="ARBA00022475"/>
    </source>
</evidence>
<evidence type="ECO:0000256" key="9">
    <source>
        <dbReference type="SAM" id="MobiDB-lite"/>
    </source>
</evidence>
<dbReference type="OrthoDB" id="426293at2759"/>
<dbReference type="InterPro" id="IPR004937">
    <property type="entry name" value="Urea_transporter"/>
</dbReference>
<reference evidence="11 12" key="1">
    <citation type="journal article" date="2014" name="Genome Biol. Evol.">
        <title>The secreted proteins of Achlya hypogyna and Thraustotheca clavata identify the ancestral oomycete secretome and reveal gene acquisitions by horizontal gene transfer.</title>
        <authorList>
            <person name="Misner I."/>
            <person name="Blouin N."/>
            <person name="Leonard G."/>
            <person name="Richards T.A."/>
            <person name="Lane C.E."/>
        </authorList>
    </citation>
    <scope>NUCLEOTIDE SEQUENCE [LARGE SCALE GENOMIC DNA]</scope>
    <source>
        <strain evidence="11 12">ATCC 48635</strain>
    </source>
</reference>
<dbReference type="GO" id="GO:0005886">
    <property type="term" value="C:plasma membrane"/>
    <property type="evidence" value="ECO:0007669"/>
    <property type="project" value="UniProtKB-SubCell"/>
</dbReference>
<evidence type="ECO:0000256" key="5">
    <source>
        <dbReference type="ARBA" id="ARBA00022989"/>
    </source>
</evidence>
<name>A0A1V9ZPQ0_ACHHY</name>
<evidence type="ECO:0000256" key="7">
    <source>
        <dbReference type="ARBA" id="ARBA00033993"/>
    </source>
</evidence>
<dbReference type="Pfam" id="PF03253">
    <property type="entry name" value="UT"/>
    <property type="match status" value="1"/>
</dbReference>
<evidence type="ECO:0000256" key="10">
    <source>
        <dbReference type="SAM" id="Phobius"/>
    </source>
</evidence>
<dbReference type="PANTHER" id="PTHR10464">
    <property type="entry name" value="UREA TRANSPORTER"/>
    <property type="match status" value="1"/>
</dbReference>
<evidence type="ECO:0000256" key="1">
    <source>
        <dbReference type="ARBA" id="ARBA00004651"/>
    </source>
</evidence>